<keyword evidence="4" id="KW-0539">Nucleus</keyword>
<comment type="similarity">
    <text evidence="2">Belongs to the THOC7 family.</text>
</comment>
<organism evidence="7 8">
    <name type="scientific">Clavelina lepadiformis</name>
    <name type="common">Light-bulb sea squirt</name>
    <name type="synonym">Ascidia lepadiformis</name>
    <dbReference type="NCBI Taxonomy" id="159417"/>
    <lineage>
        <taxon>Eukaryota</taxon>
        <taxon>Metazoa</taxon>
        <taxon>Chordata</taxon>
        <taxon>Tunicata</taxon>
        <taxon>Ascidiacea</taxon>
        <taxon>Aplousobranchia</taxon>
        <taxon>Clavelinidae</taxon>
        <taxon>Clavelina</taxon>
    </lineage>
</organism>
<reference evidence="7 8" key="1">
    <citation type="submission" date="2024-02" db="EMBL/GenBank/DDBJ databases">
        <authorList>
            <person name="Daric V."/>
            <person name="Darras S."/>
        </authorList>
    </citation>
    <scope>NUCLEOTIDE SEQUENCE [LARGE SCALE GENOMIC DNA]</scope>
</reference>
<evidence type="ECO:0000256" key="4">
    <source>
        <dbReference type="ARBA" id="ARBA00023242"/>
    </source>
</evidence>
<evidence type="ECO:0000313" key="8">
    <source>
        <dbReference type="Proteomes" id="UP001642483"/>
    </source>
</evidence>
<evidence type="ECO:0000256" key="1">
    <source>
        <dbReference type="ARBA" id="ARBA00004123"/>
    </source>
</evidence>
<proteinExistence type="inferred from homology"/>
<evidence type="ECO:0008006" key="9">
    <source>
        <dbReference type="Google" id="ProtNLM"/>
    </source>
</evidence>
<feature type="region of interest" description="Disordered" evidence="6">
    <location>
        <begin position="178"/>
        <end position="203"/>
    </location>
</feature>
<dbReference type="EMBL" id="CAWYQH010000079">
    <property type="protein sequence ID" value="CAK8681133.1"/>
    <property type="molecule type" value="Genomic_DNA"/>
</dbReference>
<dbReference type="PANTHER" id="PTHR23405:SF5">
    <property type="entry name" value="THO COMPLEX SUBUNIT 7 HOMOLOG"/>
    <property type="match status" value="1"/>
</dbReference>
<dbReference type="Pfam" id="PF05615">
    <property type="entry name" value="THOC7"/>
    <property type="match status" value="1"/>
</dbReference>
<comment type="caution">
    <text evidence="7">The sequence shown here is derived from an EMBL/GenBank/DDBJ whole genome shotgun (WGS) entry which is preliminary data.</text>
</comment>
<dbReference type="InterPro" id="IPR008501">
    <property type="entry name" value="THOC7/Mft1"/>
</dbReference>
<name>A0ABP0FQ11_CLALP</name>
<evidence type="ECO:0000256" key="6">
    <source>
        <dbReference type="SAM" id="MobiDB-lite"/>
    </source>
</evidence>
<comment type="function">
    <text evidence="5">Component of the THO subcomplex of the TREX complex which is thought to couple mRNA transcription, processing and nuclear export, and which specifically associates with spliced mRNA and not with unspliced pre-mRNA. Required for efficient export of polyadenylated RNA. Plays a key structural role in the oligomerization of the THO-DDX39B complex. TREX is recruited to spliced mRNAs by a transcription-independent mechanism, binds to mRNA upstream of the exon-junction complex (EJC) and is recruited in a splicing- and cap-dependent manner to a region near the 5' end of the mRNA where it functions in mRNA export to the cytoplasm via the TAP/NXF1 pathway.</text>
</comment>
<keyword evidence="8" id="KW-1185">Reference proteome</keyword>
<dbReference type="Proteomes" id="UP001642483">
    <property type="component" value="Unassembled WGS sequence"/>
</dbReference>
<evidence type="ECO:0000256" key="2">
    <source>
        <dbReference type="ARBA" id="ARBA00006482"/>
    </source>
</evidence>
<accession>A0ABP0FQ11</accession>
<comment type="subcellular location">
    <subcellularLocation>
        <location evidence="1">Nucleus</location>
    </subcellularLocation>
</comment>
<evidence type="ECO:0000313" key="7">
    <source>
        <dbReference type="EMBL" id="CAK8681133.1"/>
    </source>
</evidence>
<evidence type="ECO:0000256" key="5">
    <source>
        <dbReference type="ARBA" id="ARBA00046174"/>
    </source>
</evidence>
<protein>
    <recommendedName>
        <fullName evidence="9">THO complex subunit 7 homolog</fullName>
    </recommendedName>
</protein>
<dbReference type="PANTHER" id="PTHR23405">
    <property type="entry name" value="MAINTENANCE OF KILLER 16 MAK16 PROTEIN-RELATED"/>
    <property type="match status" value="1"/>
</dbReference>
<keyword evidence="3" id="KW-0175">Coiled coil</keyword>
<sequence length="203" mass="23798">MAAASDDEVIRKRLLIDGDGGGDERRLNALMKLFIKWCNAPDSDSSTHQRMLSFLAQSELAMTKTSFVYEMNKRQMEKYTQLQQEIDKQVELAHVEIEKCKEELEEAKLVRRNRQEYDALAGVVLQQPDRQQTDSEIGDLNKELEELRSTEEQLMMKLDLRKKQFHALLTSIYQLQETLKEEEEEERREEEKVEESLMDTSPP</sequence>
<gene>
    <name evidence="7" type="ORF">CVLEPA_LOCUS11368</name>
</gene>
<evidence type="ECO:0000256" key="3">
    <source>
        <dbReference type="ARBA" id="ARBA00023054"/>
    </source>
</evidence>